<evidence type="ECO:0000256" key="2">
    <source>
        <dbReference type="ARBA" id="ARBA00023015"/>
    </source>
</evidence>
<dbReference type="InterPro" id="IPR036390">
    <property type="entry name" value="WH_DNA-bd_sf"/>
</dbReference>
<accession>A0A3P7PFE5</accession>
<dbReference type="EMBL" id="UYRU01069509">
    <property type="protein sequence ID" value="VDN18789.1"/>
    <property type="molecule type" value="Genomic_DNA"/>
</dbReference>
<dbReference type="AlphaFoldDB" id="A0A3P7PFE5"/>
<evidence type="ECO:0000256" key="1">
    <source>
        <dbReference type="ARBA" id="ARBA00004123"/>
    </source>
</evidence>
<evidence type="ECO:0000313" key="7">
    <source>
        <dbReference type="EMBL" id="VDN18789.1"/>
    </source>
</evidence>
<evidence type="ECO:0000256" key="5">
    <source>
        <dbReference type="ARBA" id="ARBA00023242"/>
    </source>
</evidence>
<dbReference type="SUPFAM" id="SSF46785">
    <property type="entry name" value="Winged helix' DNA-binding domain"/>
    <property type="match status" value="1"/>
</dbReference>
<evidence type="ECO:0000256" key="3">
    <source>
        <dbReference type="ARBA" id="ARBA00023125"/>
    </source>
</evidence>
<proteinExistence type="predicted"/>
<comment type="subcellular location">
    <subcellularLocation>
        <location evidence="1">Nucleus</location>
    </subcellularLocation>
</comment>
<dbReference type="OrthoDB" id="10056949at2759"/>
<reference evidence="7 8" key="1">
    <citation type="submission" date="2018-11" db="EMBL/GenBank/DDBJ databases">
        <authorList>
            <consortium name="Pathogen Informatics"/>
        </authorList>
    </citation>
    <scope>NUCLEOTIDE SEQUENCE [LARGE SCALE GENOMIC DNA]</scope>
</reference>
<dbReference type="InterPro" id="IPR036388">
    <property type="entry name" value="WH-like_DNA-bd_sf"/>
</dbReference>
<dbReference type="FunFam" id="1.10.10.10:FF:000017">
    <property type="entry name" value="transcription factor RFX3 isoform X1"/>
    <property type="match status" value="1"/>
</dbReference>
<protein>
    <recommendedName>
        <fullName evidence="6">RFX-type winged-helix domain-containing protein</fullName>
    </recommendedName>
</protein>
<dbReference type="Pfam" id="PF02257">
    <property type="entry name" value="RFX_DNA_binding"/>
    <property type="match status" value="1"/>
</dbReference>
<keyword evidence="8" id="KW-1185">Reference proteome</keyword>
<evidence type="ECO:0000313" key="8">
    <source>
        <dbReference type="Proteomes" id="UP000281553"/>
    </source>
</evidence>
<keyword evidence="2" id="KW-0805">Transcription regulation</keyword>
<gene>
    <name evidence="7" type="ORF">DILT_LOCUS13268</name>
</gene>
<sequence length="189" mass="21353">MQNLQPHTPPSASGSNTTVPAILARMNNQLGQYYLRYLRHHSTRASPVTIQWLLQNFETAEGVSLPRSALYSHYLNHCMEFWLEPMNAASFGKLIRSVFVGLRTRRLGTRGNSKYHYYGIRIKHTSSLNTIKLNRQMPCTKRSRDTSPSRSLDAGTITVLTCPGFGTRHVPMARQRRDGYGVTPSSVSE</sequence>
<evidence type="ECO:0000259" key="6">
    <source>
        <dbReference type="PROSITE" id="PS51526"/>
    </source>
</evidence>
<dbReference type="GO" id="GO:0005634">
    <property type="term" value="C:nucleus"/>
    <property type="evidence" value="ECO:0007669"/>
    <property type="project" value="UniProtKB-SubCell"/>
</dbReference>
<feature type="domain" description="RFX-type winged-helix" evidence="6">
    <location>
        <begin position="49"/>
        <end position="124"/>
    </location>
</feature>
<dbReference type="Gene3D" id="1.10.10.10">
    <property type="entry name" value="Winged helix-like DNA-binding domain superfamily/Winged helix DNA-binding domain"/>
    <property type="match status" value="1"/>
</dbReference>
<keyword evidence="3" id="KW-0238">DNA-binding</keyword>
<dbReference type="Proteomes" id="UP000281553">
    <property type="component" value="Unassembled WGS sequence"/>
</dbReference>
<keyword evidence="4" id="KW-0804">Transcription</keyword>
<keyword evidence="5" id="KW-0539">Nucleus</keyword>
<dbReference type="PANTHER" id="PTHR12619">
    <property type="entry name" value="RFX TRANSCRIPTION FACTOR FAMILY"/>
    <property type="match status" value="1"/>
</dbReference>
<dbReference type="InterPro" id="IPR003150">
    <property type="entry name" value="DNA-bd_RFX"/>
</dbReference>
<dbReference type="PROSITE" id="PS51526">
    <property type="entry name" value="RFX_DBD"/>
    <property type="match status" value="1"/>
</dbReference>
<evidence type="ECO:0000256" key="4">
    <source>
        <dbReference type="ARBA" id="ARBA00023163"/>
    </source>
</evidence>
<dbReference type="GO" id="GO:0000981">
    <property type="term" value="F:DNA-binding transcription factor activity, RNA polymerase II-specific"/>
    <property type="evidence" value="ECO:0007669"/>
    <property type="project" value="TreeGrafter"/>
</dbReference>
<dbReference type="PANTHER" id="PTHR12619:SF33">
    <property type="entry name" value="RFX, ISOFORM H"/>
    <property type="match status" value="1"/>
</dbReference>
<name>A0A3P7PFE5_DIBLA</name>
<dbReference type="InterPro" id="IPR039779">
    <property type="entry name" value="RFX-like"/>
</dbReference>
<organism evidence="7 8">
    <name type="scientific">Dibothriocephalus latus</name>
    <name type="common">Fish tapeworm</name>
    <name type="synonym">Diphyllobothrium latum</name>
    <dbReference type="NCBI Taxonomy" id="60516"/>
    <lineage>
        <taxon>Eukaryota</taxon>
        <taxon>Metazoa</taxon>
        <taxon>Spiralia</taxon>
        <taxon>Lophotrochozoa</taxon>
        <taxon>Platyhelminthes</taxon>
        <taxon>Cestoda</taxon>
        <taxon>Eucestoda</taxon>
        <taxon>Diphyllobothriidea</taxon>
        <taxon>Diphyllobothriidae</taxon>
        <taxon>Dibothriocephalus</taxon>
    </lineage>
</organism>
<dbReference type="GO" id="GO:0000978">
    <property type="term" value="F:RNA polymerase II cis-regulatory region sequence-specific DNA binding"/>
    <property type="evidence" value="ECO:0007669"/>
    <property type="project" value="TreeGrafter"/>
</dbReference>